<dbReference type="GO" id="GO:0005886">
    <property type="term" value="C:plasma membrane"/>
    <property type="evidence" value="ECO:0007669"/>
    <property type="project" value="UniProtKB-SubCell"/>
</dbReference>
<dbReference type="PANTHER" id="PTHR34308">
    <property type="entry name" value="COBALAMIN BIOSYNTHESIS PROTEIN CBIB"/>
    <property type="match status" value="1"/>
</dbReference>
<protein>
    <recommendedName>
        <fullName evidence="9">Cobalamin biosynthesis protein CobD</fullName>
    </recommendedName>
</protein>
<dbReference type="GO" id="GO:0048472">
    <property type="term" value="F:threonine-phosphate decarboxylase activity"/>
    <property type="evidence" value="ECO:0007669"/>
    <property type="project" value="InterPro"/>
</dbReference>
<keyword evidence="7 9" id="KW-1133">Transmembrane helix</keyword>
<evidence type="ECO:0000313" key="11">
    <source>
        <dbReference type="Proteomes" id="UP000199584"/>
    </source>
</evidence>
<evidence type="ECO:0000256" key="1">
    <source>
        <dbReference type="ARBA" id="ARBA00004651"/>
    </source>
</evidence>
<comment type="function">
    <text evidence="9">Converts cobyric acid to cobinamide by the addition of aminopropanol on the F carboxylic group.</text>
</comment>
<comment type="pathway">
    <text evidence="2 9">Cofactor biosynthesis; adenosylcobalamin biosynthesis.</text>
</comment>
<dbReference type="GO" id="GO:0015420">
    <property type="term" value="F:ABC-type vitamin B12 transporter activity"/>
    <property type="evidence" value="ECO:0007669"/>
    <property type="project" value="UniProtKB-UniRule"/>
</dbReference>
<accession>A0A1I6D944</accession>
<dbReference type="InterPro" id="IPR004485">
    <property type="entry name" value="Cobalamin_biosynth_CobD/CbiB"/>
</dbReference>
<evidence type="ECO:0000313" key="10">
    <source>
        <dbReference type="EMBL" id="SFR01954.1"/>
    </source>
</evidence>
<evidence type="ECO:0000256" key="7">
    <source>
        <dbReference type="ARBA" id="ARBA00022989"/>
    </source>
</evidence>
<evidence type="ECO:0000256" key="8">
    <source>
        <dbReference type="ARBA" id="ARBA00023136"/>
    </source>
</evidence>
<evidence type="ECO:0000256" key="2">
    <source>
        <dbReference type="ARBA" id="ARBA00004953"/>
    </source>
</evidence>
<dbReference type="GO" id="GO:0009236">
    <property type="term" value="P:cobalamin biosynthetic process"/>
    <property type="evidence" value="ECO:0007669"/>
    <property type="project" value="UniProtKB-UniRule"/>
</dbReference>
<feature type="transmembrane region" description="Helical" evidence="9">
    <location>
        <begin position="83"/>
        <end position="104"/>
    </location>
</feature>
<dbReference type="HAMAP" id="MF_00024">
    <property type="entry name" value="CobD_CbiB"/>
    <property type="match status" value="1"/>
</dbReference>
<evidence type="ECO:0000256" key="6">
    <source>
        <dbReference type="ARBA" id="ARBA00022692"/>
    </source>
</evidence>
<organism evidence="10 11">
    <name type="scientific">Desulfoscipio geothermicus DSM 3669</name>
    <dbReference type="NCBI Taxonomy" id="1121426"/>
    <lineage>
        <taxon>Bacteria</taxon>
        <taxon>Bacillati</taxon>
        <taxon>Bacillota</taxon>
        <taxon>Clostridia</taxon>
        <taxon>Eubacteriales</taxon>
        <taxon>Desulfallaceae</taxon>
        <taxon>Desulfoscipio</taxon>
    </lineage>
</organism>
<dbReference type="AlphaFoldDB" id="A0A1I6D944"/>
<keyword evidence="5 9" id="KW-0169">Cobalamin biosynthesis</keyword>
<dbReference type="UniPathway" id="UPA00148"/>
<dbReference type="EMBL" id="FOYM01000007">
    <property type="protein sequence ID" value="SFR01954.1"/>
    <property type="molecule type" value="Genomic_DNA"/>
</dbReference>
<dbReference type="PANTHER" id="PTHR34308:SF1">
    <property type="entry name" value="COBALAMIN BIOSYNTHESIS PROTEIN CBIB"/>
    <property type="match status" value="1"/>
</dbReference>
<sequence length="326" mass="35471">MEIIALQIVIGYIIDLMMGDPPRIPHPVVFIGRGIACLERAARKWFNKPAGLKVAGVGIALIITAGSYATTALILWAAWQVHYYLFLMAGTWLISTTIATRGLADAALEIRRVLASGDLALARQRVGWIVGRDTGTMSGNDVVRATVETVAENLNDAVVAPLFYACIGGPALAMAYRAVNTLDSMMGYKNEKYLHLGWASARLDDIAGYIPARLTGLLLLMVAWLSNRDWRRALAVWRRDAALHSSPNSGIPESVMAGALGIRLGGRNVYGGVVTFRAYMGDQVEQFRPDHITRSVDMLYEAAAAAVISFTALLLIVQTFYPGFSR</sequence>
<dbReference type="Pfam" id="PF03186">
    <property type="entry name" value="CobD_Cbib"/>
    <property type="match status" value="1"/>
</dbReference>
<dbReference type="RefSeq" id="WP_092482531.1">
    <property type="nucleotide sequence ID" value="NZ_FOYM01000007.1"/>
</dbReference>
<feature type="transmembrane region" description="Helical" evidence="9">
    <location>
        <begin position="54"/>
        <end position="77"/>
    </location>
</feature>
<comment type="subcellular location">
    <subcellularLocation>
        <location evidence="1 9">Cell membrane</location>
        <topology evidence="1 9">Multi-pass membrane protein</topology>
    </subcellularLocation>
</comment>
<evidence type="ECO:0000256" key="5">
    <source>
        <dbReference type="ARBA" id="ARBA00022573"/>
    </source>
</evidence>
<keyword evidence="4 9" id="KW-1003">Cell membrane</keyword>
<feature type="transmembrane region" description="Helical" evidence="9">
    <location>
        <begin position="158"/>
        <end position="179"/>
    </location>
</feature>
<evidence type="ECO:0000256" key="4">
    <source>
        <dbReference type="ARBA" id="ARBA00022475"/>
    </source>
</evidence>
<keyword evidence="11" id="KW-1185">Reference proteome</keyword>
<evidence type="ECO:0000256" key="9">
    <source>
        <dbReference type="HAMAP-Rule" id="MF_00024"/>
    </source>
</evidence>
<proteinExistence type="inferred from homology"/>
<keyword evidence="8 9" id="KW-0472">Membrane</keyword>
<dbReference type="OrthoDB" id="9811967at2"/>
<name>A0A1I6D944_9FIRM</name>
<gene>
    <name evidence="9" type="primary">cobD</name>
    <name evidence="10" type="ORF">SAMN05660706_10794</name>
</gene>
<evidence type="ECO:0000256" key="3">
    <source>
        <dbReference type="ARBA" id="ARBA00006263"/>
    </source>
</evidence>
<feature type="transmembrane region" description="Helical" evidence="9">
    <location>
        <begin position="206"/>
        <end position="225"/>
    </location>
</feature>
<dbReference type="STRING" id="39060.SAMN05660706_10794"/>
<comment type="similarity">
    <text evidence="3 9">Belongs to the CobD/CbiB family.</text>
</comment>
<feature type="transmembrane region" description="Helical" evidence="9">
    <location>
        <begin position="298"/>
        <end position="321"/>
    </location>
</feature>
<reference evidence="11" key="1">
    <citation type="submission" date="2016-10" db="EMBL/GenBank/DDBJ databases">
        <authorList>
            <person name="Varghese N."/>
            <person name="Submissions S."/>
        </authorList>
    </citation>
    <scope>NUCLEOTIDE SEQUENCE [LARGE SCALE GENOMIC DNA]</scope>
    <source>
        <strain evidence="11">DSM 3669</strain>
    </source>
</reference>
<keyword evidence="6 9" id="KW-0812">Transmembrane</keyword>
<dbReference type="NCBIfam" id="TIGR00380">
    <property type="entry name" value="cobal_cbiB"/>
    <property type="match status" value="1"/>
</dbReference>
<dbReference type="Proteomes" id="UP000199584">
    <property type="component" value="Unassembled WGS sequence"/>
</dbReference>